<reference evidence="1" key="1">
    <citation type="submission" date="2019-04" db="EMBL/GenBank/DDBJ databases">
        <title>Whole genome sequencing of cultured pathogen.</title>
        <authorList>
            <person name="Hoffmann M."/>
            <person name="Sanchez M."/>
            <person name="Timme R."/>
        </authorList>
    </citation>
    <scope>NUCLEOTIDE SEQUENCE</scope>
    <source>
        <strain evidence="1">CFSAN000189</strain>
    </source>
</reference>
<gene>
    <name evidence="1" type="ORF">SEEB0189_22840</name>
</gene>
<protein>
    <submittedName>
        <fullName evidence="1">Uncharacterized protein</fullName>
    </submittedName>
</protein>
<accession>A0A4D6PBK5</accession>
<evidence type="ECO:0000313" key="1">
    <source>
        <dbReference type="EMBL" id="QCF23869.1"/>
    </source>
</evidence>
<sequence>MRRLSSPGNITEWKTSFCAMRALGDHDRKNDLRGNKSRRAASGDAIRLVVIHTENLFIIKIAK</sequence>
<dbReference type="AlphaFoldDB" id="A0A4D6PBK5"/>
<name>A0A4D6PBK5_SALET</name>
<dbReference type="EMBL" id="CP039502">
    <property type="protein sequence ID" value="QCF23869.1"/>
    <property type="molecule type" value="Genomic_DNA"/>
</dbReference>
<proteinExistence type="predicted"/>
<organism evidence="1">
    <name type="scientific">Salmonella enterica subsp. enterica serovar Bareilly str. CFSAN000189</name>
    <dbReference type="NCBI Taxonomy" id="1173427"/>
    <lineage>
        <taxon>Bacteria</taxon>
        <taxon>Pseudomonadati</taxon>
        <taxon>Pseudomonadota</taxon>
        <taxon>Gammaproteobacteria</taxon>
        <taxon>Enterobacterales</taxon>
        <taxon>Enterobacteriaceae</taxon>
        <taxon>Salmonella</taxon>
    </lineage>
</organism>